<dbReference type="STRING" id="1759059.ATE48_11995"/>
<sequence length="319" mass="32921">MNAIGKSSVVFVTLSGLFWGGWVLGSQTPEGQEAIARAYAAYAEQQATANEDLFDSTALRAIVCGGSENGAQQPCLAVVAGGRLFVVDAGSGAASSLVQRGVPMARLQAVLLTSSGMQQMSDLSAMYGQATQGRDDALLPVYGPADTQRTVDGLNQAAGMDGATRGLQAWGPSPEPGRSVIVFEGDGLTVSAFTTQEDAFTGRVGYRFDYRGRSIVVGGDGRMVGAEAAANADVVLQGAHSQSLSHLHQQSSMTPAEVAAQARDSNAGLVVLTGAGNQVEAQVQISEARAAGFSDVVSGRVGTLVELPLDNMEINVRPL</sequence>
<dbReference type="OrthoDB" id="9803916at2"/>
<dbReference type="EMBL" id="CP013244">
    <property type="protein sequence ID" value="ANP46586.1"/>
    <property type="molecule type" value="Genomic_DNA"/>
</dbReference>
<feature type="domain" description="Metallo-beta-lactamase" evidence="1">
    <location>
        <begin position="85"/>
        <end position="273"/>
    </location>
</feature>
<dbReference type="RefSeq" id="WP_066771831.1">
    <property type="nucleotide sequence ID" value="NZ_CP013244.1"/>
</dbReference>
<protein>
    <recommendedName>
        <fullName evidence="1">Metallo-beta-lactamase domain-containing protein</fullName>
    </recommendedName>
</protein>
<dbReference type="InParanoid" id="A0A1B1AJ46"/>
<gene>
    <name evidence="2" type="ORF">ATE48_11995</name>
</gene>
<dbReference type="Pfam" id="PF12706">
    <property type="entry name" value="Lactamase_B_2"/>
    <property type="match status" value="1"/>
</dbReference>
<name>A0A1B1AJ46_9PROT</name>
<dbReference type="AlphaFoldDB" id="A0A1B1AJ46"/>
<accession>A0A1B1AJ46</accession>
<evidence type="ECO:0000313" key="2">
    <source>
        <dbReference type="EMBL" id="ANP46586.1"/>
    </source>
</evidence>
<evidence type="ECO:0000259" key="1">
    <source>
        <dbReference type="Pfam" id="PF12706"/>
    </source>
</evidence>
<dbReference type="InterPro" id="IPR036866">
    <property type="entry name" value="RibonucZ/Hydroxyglut_hydro"/>
</dbReference>
<evidence type="ECO:0000313" key="3">
    <source>
        <dbReference type="Proteomes" id="UP000092498"/>
    </source>
</evidence>
<proteinExistence type="predicted"/>
<organism evidence="2 3">
    <name type="scientific">Candidatus Viadribacter manganicus</name>
    <dbReference type="NCBI Taxonomy" id="1759059"/>
    <lineage>
        <taxon>Bacteria</taxon>
        <taxon>Pseudomonadati</taxon>
        <taxon>Pseudomonadota</taxon>
        <taxon>Alphaproteobacteria</taxon>
        <taxon>Hyphomonadales</taxon>
        <taxon>Hyphomonadaceae</taxon>
        <taxon>Candidatus Viadribacter</taxon>
    </lineage>
</organism>
<dbReference type="KEGG" id="cbot:ATE48_11995"/>
<keyword evidence="3" id="KW-1185">Reference proteome</keyword>
<reference evidence="2 3" key="1">
    <citation type="submission" date="2015-11" db="EMBL/GenBank/DDBJ databases">
        <title>Whole-Genome Sequence of Candidatus Oderbacter manganicum from the National Park Lower Oder Valley, Germany.</title>
        <authorList>
            <person name="Braun B."/>
            <person name="Liere K."/>
            <person name="Szewzyk U."/>
        </authorList>
    </citation>
    <scope>NUCLEOTIDE SEQUENCE [LARGE SCALE GENOMIC DNA]</scope>
    <source>
        <strain evidence="2 3">OTSz_A_272</strain>
    </source>
</reference>
<dbReference type="Gene3D" id="3.60.15.10">
    <property type="entry name" value="Ribonuclease Z/Hydroxyacylglutathione hydrolase-like"/>
    <property type="match status" value="1"/>
</dbReference>
<dbReference type="Proteomes" id="UP000092498">
    <property type="component" value="Chromosome"/>
</dbReference>
<dbReference type="SUPFAM" id="SSF56281">
    <property type="entry name" value="Metallo-hydrolase/oxidoreductase"/>
    <property type="match status" value="1"/>
</dbReference>
<dbReference type="InterPro" id="IPR001279">
    <property type="entry name" value="Metallo-B-lactamas"/>
</dbReference>